<organism evidence="2 3">
    <name type="scientific">Leifsonia aquatica</name>
    <name type="common">Corynebacterium aquaticum</name>
    <dbReference type="NCBI Taxonomy" id="144185"/>
    <lineage>
        <taxon>Bacteria</taxon>
        <taxon>Bacillati</taxon>
        <taxon>Actinomycetota</taxon>
        <taxon>Actinomycetes</taxon>
        <taxon>Micrococcales</taxon>
        <taxon>Microbacteriaceae</taxon>
        <taxon>Leifsonia</taxon>
    </lineage>
</organism>
<feature type="transmembrane region" description="Helical" evidence="1">
    <location>
        <begin position="68"/>
        <end position="89"/>
    </location>
</feature>
<keyword evidence="1" id="KW-0472">Membrane</keyword>
<dbReference type="EMBL" id="JACHVP010000001">
    <property type="protein sequence ID" value="MBB2966809.1"/>
    <property type="molecule type" value="Genomic_DNA"/>
</dbReference>
<gene>
    <name evidence="2" type="ORF">FHX33_001541</name>
</gene>
<feature type="transmembrane region" description="Helical" evidence="1">
    <location>
        <begin position="34"/>
        <end position="62"/>
    </location>
</feature>
<evidence type="ECO:0000313" key="2">
    <source>
        <dbReference type="EMBL" id="MBB2966809.1"/>
    </source>
</evidence>
<dbReference type="AlphaFoldDB" id="A0A7W4UV00"/>
<keyword evidence="1" id="KW-1133">Transmembrane helix</keyword>
<protein>
    <submittedName>
        <fullName evidence="2">Uncharacterized protein</fullName>
    </submittedName>
</protein>
<accession>A0A7W4UV00</accession>
<keyword evidence="1" id="KW-0812">Transmembrane</keyword>
<feature type="transmembrane region" description="Helical" evidence="1">
    <location>
        <begin position="101"/>
        <end position="119"/>
    </location>
</feature>
<evidence type="ECO:0000313" key="3">
    <source>
        <dbReference type="Proteomes" id="UP000538196"/>
    </source>
</evidence>
<dbReference type="Proteomes" id="UP000538196">
    <property type="component" value="Unassembled WGS sequence"/>
</dbReference>
<keyword evidence="3" id="KW-1185">Reference proteome</keyword>
<reference evidence="2 3" key="1">
    <citation type="submission" date="2020-08" db="EMBL/GenBank/DDBJ databases">
        <title>Sequencing the genomes of 1000 actinobacteria strains.</title>
        <authorList>
            <person name="Klenk H.-P."/>
        </authorList>
    </citation>
    <scope>NUCLEOTIDE SEQUENCE [LARGE SCALE GENOMIC DNA]</scope>
    <source>
        <strain evidence="2 3">DSM 20146</strain>
    </source>
</reference>
<sequence length="165" mass="18592">MEQLLKRVDRLAGGRHAEYVVPAEGRDHPRTRRAFVVIFWLLVAELLIGLAAVVVAVILTVGGETLPFAVWMRALIVLAMTATLFYFAWRAQKGYYWAYSRLRLFSKIFPVVTLVLAAIPGLYPLWMVSEQILFSLLLIGVADYLDSDHMRSVFPKPARPVTATS</sequence>
<evidence type="ECO:0000256" key="1">
    <source>
        <dbReference type="SAM" id="Phobius"/>
    </source>
</evidence>
<proteinExistence type="predicted"/>
<comment type="caution">
    <text evidence="2">The sequence shown here is derived from an EMBL/GenBank/DDBJ whole genome shotgun (WGS) entry which is preliminary data.</text>
</comment>
<name>A0A7W4UV00_LEIAQ</name>
<dbReference type="RefSeq" id="WP_021765598.1">
    <property type="nucleotide sequence ID" value="NZ_DAMDIH010000004.1"/>
</dbReference>